<keyword evidence="2" id="KW-1185">Reference proteome</keyword>
<evidence type="ECO:0000313" key="2">
    <source>
        <dbReference type="Proteomes" id="UP001055072"/>
    </source>
</evidence>
<accession>A0ACB8TRF7</accession>
<dbReference type="Proteomes" id="UP001055072">
    <property type="component" value="Unassembled WGS sequence"/>
</dbReference>
<proteinExistence type="predicted"/>
<reference evidence="1" key="1">
    <citation type="journal article" date="2021" name="Environ. Microbiol.">
        <title>Gene family expansions and transcriptome signatures uncover fungal adaptations to wood decay.</title>
        <authorList>
            <person name="Hage H."/>
            <person name="Miyauchi S."/>
            <person name="Viragh M."/>
            <person name="Drula E."/>
            <person name="Min B."/>
            <person name="Chaduli D."/>
            <person name="Navarro D."/>
            <person name="Favel A."/>
            <person name="Norest M."/>
            <person name="Lesage-Meessen L."/>
            <person name="Balint B."/>
            <person name="Merenyi Z."/>
            <person name="de Eugenio L."/>
            <person name="Morin E."/>
            <person name="Martinez A.T."/>
            <person name="Baldrian P."/>
            <person name="Stursova M."/>
            <person name="Martinez M.J."/>
            <person name="Novotny C."/>
            <person name="Magnuson J.K."/>
            <person name="Spatafora J.W."/>
            <person name="Maurice S."/>
            <person name="Pangilinan J."/>
            <person name="Andreopoulos W."/>
            <person name="LaButti K."/>
            <person name="Hundley H."/>
            <person name="Na H."/>
            <person name="Kuo A."/>
            <person name="Barry K."/>
            <person name="Lipzen A."/>
            <person name="Henrissat B."/>
            <person name="Riley R."/>
            <person name="Ahrendt S."/>
            <person name="Nagy L.G."/>
            <person name="Grigoriev I.V."/>
            <person name="Martin F."/>
            <person name="Rosso M.N."/>
        </authorList>
    </citation>
    <scope>NUCLEOTIDE SEQUENCE</scope>
    <source>
        <strain evidence="1">CBS 384.51</strain>
    </source>
</reference>
<sequence>MRPSQLTAQVQRRRERHEEVEAALGLHLYHHERHSPELPKESSFVVNASLVALLKFVAHALVRLDDGTIVGDPMEKTTLDARNWQRQSVHLRRRFEFSVLKRMLTICNLSNGKVFIAVKDAPETIESMLPTGTGFYDETFKRFTRQGSRVLALGHREVGGLFVEKITKVHRDDVEVSLIFVDFLVFHCPLKADAMEIPRILNDASHRTPLATIQESLLQEYDICMTGAALKRFGNLPAWNTPIQRIWVYARASPNRKDLKRYHPPVVQVKLGAPPDNQRTVVLIAKQSEINISVEAVAL</sequence>
<name>A0ACB8TRF7_9APHY</name>
<comment type="caution">
    <text evidence="1">The sequence shown here is derived from an EMBL/GenBank/DDBJ whole genome shotgun (WGS) entry which is preliminary data.</text>
</comment>
<evidence type="ECO:0000313" key="1">
    <source>
        <dbReference type="EMBL" id="KAI0084651.1"/>
    </source>
</evidence>
<gene>
    <name evidence="1" type="ORF">BDY19DRAFT_1060198</name>
</gene>
<organism evidence="1 2">
    <name type="scientific">Irpex rosettiformis</name>
    <dbReference type="NCBI Taxonomy" id="378272"/>
    <lineage>
        <taxon>Eukaryota</taxon>
        <taxon>Fungi</taxon>
        <taxon>Dikarya</taxon>
        <taxon>Basidiomycota</taxon>
        <taxon>Agaricomycotina</taxon>
        <taxon>Agaricomycetes</taxon>
        <taxon>Polyporales</taxon>
        <taxon>Irpicaceae</taxon>
        <taxon>Irpex</taxon>
    </lineage>
</organism>
<protein>
    <submittedName>
        <fullName evidence="1">Uncharacterized protein</fullName>
    </submittedName>
</protein>
<dbReference type="EMBL" id="MU274940">
    <property type="protein sequence ID" value="KAI0084651.1"/>
    <property type="molecule type" value="Genomic_DNA"/>
</dbReference>